<comment type="function">
    <text evidence="5">ATP-dependent carboxylate-amine ligase which exhibits weak glutamate--cysteine ligase activity.</text>
</comment>
<dbReference type="SUPFAM" id="SSF55931">
    <property type="entry name" value="Glutamine synthetase/guanido kinase"/>
    <property type="match status" value="1"/>
</dbReference>
<protein>
    <recommendedName>
        <fullName evidence="5">Putative glutamate--cysteine ligase 2</fullName>
        <ecNumber evidence="5">6.3.2.2</ecNumber>
    </recommendedName>
    <alternativeName>
        <fullName evidence="5">Gamma-glutamylcysteine synthetase 2</fullName>
        <shortName evidence="5">GCS 2</shortName>
        <shortName evidence="5">Gamma-GCS 2</shortName>
    </alternativeName>
</protein>
<keyword evidence="3 5" id="KW-0067">ATP-binding</keyword>
<name>A0A3M8AK07_9MICO</name>
<reference evidence="7 8" key="1">
    <citation type="submission" date="2018-10" db="EMBL/GenBank/DDBJ databases">
        <title>Isolation, diversity and antibacterial activity of antinobacteria from the wheat rhizosphere soil.</title>
        <authorList>
            <person name="Sun T."/>
        </authorList>
    </citation>
    <scope>NUCLEOTIDE SEQUENCE [LARGE SCALE GENOMIC DNA]</scope>
    <source>
        <strain evidence="7 8">SJ-23</strain>
    </source>
</reference>
<feature type="compositionally biased region" description="Low complexity" evidence="6">
    <location>
        <begin position="412"/>
        <end position="423"/>
    </location>
</feature>
<feature type="region of interest" description="Disordered" evidence="6">
    <location>
        <begin position="1"/>
        <end position="21"/>
    </location>
</feature>
<dbReference type="AlphaFoldDB" id="A0A3M8AK07"/>
<dbReference type="EMBL" id="RHHB01000003">
    <property type="protein sequence ID" value="RNB51540.1"/>
    <property type="molecule type" value="Genomic_DNA"/>
</dbReference>
<feature type="region of interest" description="Disordered" evidence="6">
    <location>
        <begin position="402"/>
        <end position="423"/>
    </location>
</feature>
<dbReference type="InterPro" id="IPR006336">
    <property type="entry name" value="GCS2"/>
</dbReference>
<dbReference type="PANTHER" id="PTHR36510:SF1">
    <property type="entry name" value="GLUTAMATE--CYSTEINE LIGASE 2-RELATED"/>
    <property type="match status" value="1"/>
</dbReference>
<dbReference type="GO" id="GO:0004357">
    <property type="term" value="F:glutamate-cysteine ligase activity"/>
    <property type="evidence" value="ECO:0007669"/>
    <property type="project" value="UniProtKB-EC"/>
</dbReference>
<dbReference type="PANTHER" id="PTHR36510">
    <property type="entry name" value="GLUTAMATE--CYSTEINE LIGASE 2-RELATED"/>
    <property type="match status" value="1"/>
</dbReference>
<evidence type="ECO:0000313" key="8">
    <source>
        <dbReference type="Proteomes" id="UP000275048"/>
    </source>
</evidence>
<evidence type="ECO:0000256" key="5">
    <source>
        <dbReference type="HAMAP-Rule" id="MF_01609"/>
    </source>
</evidence>
<dbReference type="Gene3D" id="3.30.590.20">
    <property type="match status" value="1"/>
</dbReference>
<dbReference type="GO" id="GO:0042398">
    <property type="term" value="P:modified amino acid biosynthetic process"/>
    <property type="evidence" value="ECO:0007669"/>
    <property type="project" value="InterPro"/>
</dbReference>
<dbReference type="GO" id="GO:0005524">
    <property type="term" value="F:ATP binding"/>
    <property type="evidence" value="ECO:0007669"/>
    <property type="project" value="UniProtKB-KW"/>
</dbReference>
<keyword evidence="8" id="KW-1185">Reference proteome</keyword>
<sequence length="423" mass="45872">MSTRGAGTSGGERPHARVRREPTLTTFGIEEEFFFLDPDTMQPADVAEHVYRRLAVDPRWQDVTMREFLASQIEHASRVFTDMTDAAAELHAFRREVAADAGRYGVSAASVGTPPDAHAFPSITDNERYHRVVRDMAGIIADHQMSGLHIHVGIPSREHGVAALNAVRPWLPLLTAMSGNSPLWRGYDTGYASWRTIQLRRWTTSGCPPRFTDAADYDRRLRQLLGIGGTADLALISWNVRLSEHLPTIEFRMADAQLTSDDTLLIAALCRALVMRAVEDVDAGGTADAPRDAVTASLAVDLPPELLSAAIVHSAHTGLGTDAFDPATGTLAPAADVVRRLLDHVEEQLASTGDREFVHDLVERLLRDGTGAARQRAAWQKNGIAGLRRLYAATIASPPYVRRSEPTAIDGPPSAAASASTPA</sequence>
<comment type="caution">
    <text evidence="7">The sequence shown here is derived from an EMBL/GenBank/DDBJ whole genome shotgun (WGS) entry which is preliminary data.</text>
</comment>
<evidence type="ECO:0000313" key="7">
    <source>
        <dbReference type="EMBL" id="RNB51540.1"/>
    </source>
</evidence>
<dbReference type="InterPro" id="IPR014746">
    <property type="entry name" value="Gln_synth/guanido_kin_cat_dom"/>
</dbReference>
<evidence type="ECO:0000256" key="3">
    <source>
        <dbReference type="ARBA" id="ARBA00022840"/>
    </source>
</evidence>
<dbReference type="OrthoDB" id="9769628at2"/>
<dbReference type="EC" id="6.3.2.2" evidence="5"/>
<evidence type="ECO:0000256" key="2">
    <source>
        <dbReference type="ARBA" id="ARBA00022741"/>
    </source>
</evidence>
<gene>
    <name evidence="7" type="ORF">EDM22_03655</name>
</gene>
<dbReference type="Pfam" id="PF04107">
    <property type="entry name" value="GCS2"/>
    <property type="match status" value="1"/>
</dbReference>
<proteinExistence type="inferred from homology"/>
<keyword evidence="1 5" id="KW-0436">Ligase</keyword>
<evidence type="ECO:0000256" key="1">
    <source>
        <dbReference type="ARBA" id="ARBA00022598"/>
    </source>
</evidence>
<accession>A0A3M8AK07</accession>
<comment type="similarity">
    <text evidence="5">Belongs to the glutamate--cysteine ligase type 2 family. YbdK subfamily.</text>
</comment>
<comment type="catalytic activity">
    <reaction evidence="4 5">
        <text>L-cysteine + L-glutamate + ATP = gamma-L-glutamyl-L-cysteine + ADP + phosphate + H(+)</text>
        <dbReference type="Rhea" id="RHEA:13285"/>
        <dbReference type="ChEBI" id="CHEBI:15378"/>
        <dbReference type="ChEBI" id="CHEBI:29985"/>
        <dbReference type="ChEBI" id="CHEBI:30616"/>
        <dbReference type="ChEBI" id="CHEBI:35235"/>
        <dbReference type="ChEBI" id="CHEBI:43474"/>
        <dbReference type="ChEBI" id="CHEBI:58173"/>
        <dbReference type="ChEBI" id="CHEBI:456216"/>
        <dbReference type="EC" id="6.3.2.2"/>
    </reaction>
</comment>
<dbReference type="InterPro" id="IPR050141">
    <property type="entry name" value="GCL_type2/YbdK_subfam"/>
</dbReference>
<evidence type="ECO:0000256" key="4">
    <source>
        <dbReference type="ARBA" id="ARBA00048819"/>
    </source>
</evidence>
<dbReference type="InterPro" id="IPR011793">
    <property type="entry name" value="YbdK"/>
</dbReference>
<keyword evidence="2 5" id="KW-0547">Nucleotide-binding</keyword>
<evidence type="ECO:0000256" key="6">
    <source>
        <dbReference type="SAM" id="MobiDB-lite"/>
    </source>
</evidence>
<organism evidence="7 8">
    <name type="scientific">Agromyces tardus</name>
    <dbReference type="NCBI Taxonomy" id="2583849"/>
    <lineage>
        <taxon>Bacteria</taxon>
        <taxon>Bacillati</taxon>
        <taxon>Actinomycetota</taxon>
        <taxon>Actinomycetes</taxon>
        <taxon>Micrococcales</taxon>
        <taxon>Microbacteriaceae</taxon>
        <taxon>Agromyces</taxon>
    </lineage>
</organism>
<dbReference type="HAMAP" id="MF_01609">
    <property type="entry name" value="Glu_cys_ligase_2"/>
    <property type="match status" value="1"/>
</dbReference>
<dbReference type="Proteomes" id="UP000275048">
    <property type="component" value="Unassembled WGS sequence"/>
</dbReference>
<dbReference type="NCBIfam" id="TIGR02050">
    <property type="entry name" value="gshA_cyan_rel"/>
    <property type="match status" value="1"/>
</dbReference>
<feature type="compositionally biased region" description="Basic and acidic residues" evidence="6">
    <location>
        <begin position="12"/>
        <end position="21"/>
    </location>
</feature>